<feature type="domain" description="N-end rule aminoacyl transferase C-terminal" evidence="6">
    <location>
        <begin position="107"/>
        <end position="239"/>
    </location>
</feature>
<evidence type="ECO:0000259" key="5">
    <source>
        <dbReference type="Pfam" id="PF04376"/>
    </source>
</evidence>
<comment type="similarity">
    <text evidence="4">Belongs to the R-transferase family. Bpt subfamily.</text>
</comment>
<reference evidence="7 8" key="1">
    <citation type="submission" date="2016-12" db="EMBL/GenBank/DDBJ databases">
        <authorList>
            <person name="Song W.-J."/>
            <person name="Kurnit D.M."/>
        </authorList>
    </citation>
    <scope>NUCLEOTIDE SEQUENCE [LARGE SCALE GENOMIC DNA]</scope>
    <source>
        <strain evidence="7 8">DSM 19599</strain>
    </source>
</reference>
<sequence length="247" mass="27854">MTRQFSDNPQFYLTAPSPCPYLEGRMERKVFTHLVGDKAAALNDVLTQGGFRRSQNIAYRPACEGCRACMSIRIVVDDFDWTASFRRVLRANASLIGQDSAPRPSSEQYSLFRRYLDARHADGGMADMSVLDYAMMVEDTHVDTRLIEYRRRTPDSAITGRGGGPLIAAALTDQLCDGLSMVYSFFEPDMADRSLGTFIILDHIRRARAAGLPYVYLGYWVEGSPKMGYKARFRPQEHLGARGWERA</sequence>
<dbReference type="InterPro" id="IPR007472">
    <property type="entry name" value="N-end_Aminoacyl_Trfase_C"/>
</dbReference>
<evidence type="ECO:0000313" key="7">
    <source>
        <dbReference type="EMBL" id="SHO60246.1"/>
    </source>
</evidence>
<proteinExistence type="inferred from homology"/>
<dbReference type="Proteomes" id="UP000186406">
    <property type="component" value="Unassembled WGS sequence"/>
</dbReference>
<dbReference type="EMBL" id="FRXO01000001">
    <property type="protein sequence ID" value="SHO60246.1"/>
    <property type="molecule type" value="Genomic_DNA"/>
</dbReference>
<dbReference type="InterPro" id="IPR017138">
    <property type="entry name" value="Asp_Glu_LeuTrfase"/>
</dbReference>
<evidence type="ECO:0000259" key="6">
    <source>
        <dbReference type="Pfam" id="PF04377"/>
    </source>
</evidence>
<dbReference type="AlphaFoldDB" id="A0A1M7Z6H3"/>
<comment type="function">
    <text evidence="4">Functions in the N-end rule pathway of protein degradation where it conjugates Leu from its aminoacyl-tRNA to the N-termini of proteins containing an N-terminal aspartate or glutamate.</text>
</comment>
<dbReference type="GO" id="GO:0005737">
    <property type="term" value="C:cytoplasm"/>
    <property type="evidence" value="ECO:0007669"/>
    <property type="project" value="UniProtKB-SubCell"/>
</dbReference>
<feature type="domain" description="N-end aminoacyl transferase N-terminal" evidence="5">
    <location>
        <begin position="17"/>
        <end position="87"/>
    </location>
</feature>
<dbReference type="GO" id="GO:0004057">
    <property type="term" value="F:arginyl-tRNA--protein transferase activity"/>
    <property type="evidence" value="ECO:0007669"/>
    <property type="project" value="InterPro"/>
</dbReference>
<dbReference type="OrthoDB" id="9782022at2"/>
<evidence type="ECO:0000256" key="3">
    <source>
        <dbReference type="ARBA" id="ARBA00023315"/>
    </source>
</evidence>
<comment type="catalytic activity">
    <reaction evidence="4">
        <text>N-terminal L-aspartyl-[protein] + L-leucyl-tRNA(Leu) = N-terminal L-leucyl-L-aspartyl-[protein] + tRNA(Leu) + H(+)</text>
        <dbReference type="Rhea" id="RHEA:50420"/>
        <dbReference type="Rhea" id="RHEA-COMP:9613"/>
        <dbReference type="Rhea" id="RHEA-COMP:9622"/>
        <dbReference type="Rhea" id="RHEA-COMP:12669"/>
        <dbReference type="Rhea" id="RHEA-COMP:12674"/>
        <dbReference type="ChEBI" id="CHEBI:15378"/>
        <dbReference type="ChEBI" id="CHEBI:64720"/>
        <dbReference type="ChEBI" id="CHEBI:78442"/>
        <dbReference type="ChEBI" id="CHEBI:78494"/>
        <dbReference type="ChEBI" id="CHEBI:133042"/>
        <dbReference type="EC" id="2.3.2.29"/>
    </reaction>
</comment>
<dbReference type="SUPFAM" id="SSF55729">
    <property type="entry name" value="Acyl-CoA N-acyltransferases (Nat)"/>
    <property type="match status" value="1"/>
</dbReference>
<dbReference type="GO" id="GO:0008914">
    <property type="term" value="F:leucyl-tRNA--protein transferase activity"/>
    <property type="evidence" value="ECO:0007669"/>
    <property type="project" value="UniProtKB-UniRule"/>
</dbReference>
<keyword evidence="8" id="KW-1185">Reference proteome</keyword>
<keyword evidence="2 4" id="KW-0808">Transferase</keyword>
<protein>
    <recommendedName>
        <fullName evidence="4">Aspartate/glutamate leucyltransferase</fullName>
        <ecNumber evidence="4">2.3.2.29</ecNumber>
    </recommendedName>
</protein>
<dbReference type="NCBIfam" id="NF002346">
    <property type="entry name" value="PRK01305.2-3"/>
    <property type="match status" value="1"/>
</dbReference>
<dbReference type="PANTHER" id="PTHR21367:SF1">
    <property type="entry name" value="ARGINYL-TRNA--PROTEIN TRANSFERASE 1"/>
    <property type="match status" value="1"/>
</dbReference>
<keyword evidence="3 4" id="KW-0012">Acyltransferase</keyword>
<dbReference type="GO" id="GO:0071596">
    <property type="term" value="P:ubiquitin-dependent protein catabolic process via the N-end rule pathway"/>
    <property type="evidence" value="ECO:0007669"/>
    <property type="project" value="InterPro"/>
</dbReference>
<dbReference type="RefSeq" id="WP_073625368.1">
    <property type="nucleotide sequence ID" value="NZ_FRXO01000001.1"/>
</dbReference>
<comment type="subcellular location">
    <subcellularLocation>
        <location evidence="4">Cytoplasm</location>
    </subcellularLocation>
</comment>
<comment type="catalytic activity">
    <reaction evidence="4">
        <text>N-terminal L-glutamyl-[protein] + L-leucyl-tRNA(Leu) = N-terminal L-leucyl-L-glutamyl-[protein] + tRNA(Leu) + H(+)</text>
        <dbReference type="Rhea" id="RHEA:50412"/>
        <dbReference type="Rhea" id="RHEA-COMP:9613"/>
        <dbReference type="Rhea" id="RHEA-COMP:9622"/>
        <dbReference type="Rhea" id="RHEA-COMP:12664"/>
        <dbReference type="Rhea" id="RHEA-COMP:12668"/>
        <dbReference type="ChEBI" id="CHEBI:15378"/>
        <dbReference type="ChEBI" id="CHEBI:64721"/>
        <dbReference type="ChEBI" id="CHEBI:78442"/>
        <dbReference type="ChEBI" id="CHEBI:78494"/>
        <dbReference type="ChEBI" id="CHEBI:133041"/>
        <dbReference type="EC" id="2.3.2.29"/>
    </reaction>
</comment>
<dbReference type="STRING" id="1123029.SAMN02745172_00228"/>
<dbReference type="InterPro" id="IPR030700">
    <property type="entry name" value="N-end_Aminoacyl_Trfase"/>
</dbReference>
<dbReference type="PIRSF" id="PIRSF037208">
    <property type="entry name" value="ATE_pro_prd"/>
    <property type="match status" value="1"/>
</dbReference>
<evidence type="ECO:0000256" key="4">
    <source>
        <dbReference type="HAMAP-Rule" id="MF_00689"/>
    </source>
</evidence>
<evidence type="ECO:0000256" key="1">
    <source>
        <dbReference type="ARBA" id="ARBA00022490"/>
    </source>
</evidence>
<organism evidence="7 8">
    <name type="scientific">Pseudoxanthobacter soli DSM 19599</name>
    <dbReference type="NCBI Taxonomy" id="1123029"/>
    <lineage>
        <taxon>Bacteria</taxon>
        <taxon>Pseudomonadati</taxon>
        <taxon>Pseudomonadota</taxon>
        <taxon>Alphaproteobacteria</taxon>
        <taxon>Hyphomicrobiales</taxon>
        <taxon>Segnochrobactraceae</taxon>
        <taxon>Pseudoxanthobacter</taxon>
    </lineage>
</organism>
<dbReference type="HAMAP" id="MF_00689">
    <property type="entry name" value="Bpt"/>
    <property type="match status" value="1"/>
</dbReference>
<evidence type="ECO:0000313" key="8">
    <source>
        <dbReference type="Proteomes" id="UP000186406"/>
    </source>
</evidence>
<dbReference type="Pfam" id="PF04377">
    <property type="entry name" value="ATE_C"/>
    <property type="match status" value="1"/>
</dbReference>
<dbReference type="InterPro" id="IPR016181">
    <property type="entry name" value="Acyl_CoA_acyltransferase"/>
</dbReference>
<dbReference type="NCBIfam" id="NF002343">
    <property type="entry name" value="PRK01305.1-4"/>
    <property type="match status" value="1"/>
</dbReference>
<dbReference type="Pfam" id="PF04376">
    <property type="entry name" value="ATE_N"/>
    <property type="match status" value="1"/>
</dbReference>
<dbReference type="EC" id="2.3.2.29" evidence="4"/>
<name>A0A1M7Z6H3_9HYPH</name>
<keyword evidence="1 4" id="KW-0963">Cytoplasm</keyword>
<evidence type="ECO:0000256" key="2">
    <source>
        <dbReference type="ARBA" id="ARBA00022679"/>
    </source>
</evidence>
<accession>A0A1M7Z6H3</accession>
<gene>
    <name evidence="4" type="primary">bpt</name>
    <name evidence="7" type="ORF">SAMN02745172_00228</name>
</gene>
<dbReference type="InterPro" id="IPR007471">
    <property type="entry name" value="N-end_Aminoacyl_Trfase_N"/>
</dbReference>
<dbReference type="PANTHER" id="PTHR21367">
    <property type="entry name" value="ARGININE-TRNA-PROTEIN TRANSFERASE 1"/>
    <property type="match status" value="1"/>
</dbReference>